<reference evidence="2" key="1">
    <citation type="journal article" date="2020" name="New Phytol.">
        <title>Comparative genomics reveals dynamic genome evolution in host specialist ectomycorrhizal fungi.</title>
        <authorList>
            <person name="Lofgren L.A."/>
            <person name="Nguyen N.H."/>
            <person name="Vilgalys R."/>
            <person name="Ruytinx J."/>
            <person name="Liao H.L."/>
            <person name="Branco S."/>
            <person name="Kuo A."/>
            <person name="LaButti K."/>
            <person name="Lipzen A."/>
            <person name="Andreopoulos W."/>
            <person name="Pangilinan J."/>
            <person name="Riley R."/>
            <person name="Hundley H."/>
            <person name="Na H."/>
            <person name="Barry K."/>
            <person name="Grigoriev I.V."/>
            <person name="Stajich J.E."/>
            <person name="Kennedy P.G."/>
        </authorList>
    </citation>
    <scope>NUCLEOTIDE SEQUENCE</scope>
    <source>
        <strain evidence="2">FC423</strain>
    </source>
</reference>
<accession>A0A9P7F842</accession>
<name>A0A9P7F842_9AGAM</name>
<keyword evidence="3" id="KW-1185">Reference proteome</keyword>
<dbReference type="GO" id="GO:0004672">
    <property type="term" value="F:protein kinase activity"/>
    <property type="evidence" value="ECO:0007669"/>
    <property type="project" value="InterPro"/>
</dbReference>
<dbReference type="GeneID" id="64706280"/>
<evidence type="ECO:0000313" key="2">
    <source>
        <dbReference type="EMBL" id="KAG2108948.1"/>
    </source>
</evidence>
<proteinExistence type="predicted"/>
<organism evidence="2 3">
    <name type="scientific">Suillus discolor</name>
    <dbReference type="NCBI Taxonomy" id="1912936"/>
    <lineage>
        <taxon>Eukaryota</taxon>
        <taxon>Fungi</taxon>
        <taxon>Dikarya</taxon>
        <taxon>Basidiomycota</taxon>
        <taxon>Agaricomycotina</taxon>
        <taxon>Agaricomycetes</taxon>
        <taxon>Agaricomycetidae</taxon>
        <taxon>Boletales</taxon>
        <taxon>Suillineae</taxon>
        <taxon>Suillaceae</taxon>
        <taxon>Suillus</taxon>
    </lineage>
</organism>
<gene>
    <name evidence="2" type="ORF">F5147DRAFT_836815</name>
</gene>
<dbReference type="AlphaFoldDB" id="A0A9P7F842"/>
<feature type="domain" description="Protein kinase" evidence="1">
    <location>
        <begin position="1"/>
        <end position="229"/>
    </location>
</feature>
<sequence>MCAALIRKAFTPFTKCQVLLLKIEDVPVGAGLPNLLIAKIFDPRFNYERKNTCKRRSYIPWSAAKEKAAADRRAFAPGDDFSIPQWERVLGSLVVGRNLLSRLGHLQGSTIPQLYASGRVALGHGENPATIQDPHSAPSSAYQELVKAVSTLASFGVIYADMRPDNIVVSSSHPRRVVLIDFGLCQFRTNEDSDDDWQEIVLCEGSSSSIRKSWAFLAPRMIRIMLWRK</sequence>
<dbReference type="SUPFAM" id="SSF56112">
    <property type="entry name" value="Protein kinase-like (PK-like)"/>
    <property type="match status" value="1"/>
</dbReference>
<dbReference type="Gene3D" id="1.10.510.10">
    <property type="entry name" value="Transferase(Phosphotransferase) domain 1"/>
    <property type="match status" value="1"/>
</dbReference>
<dbReference type="OrthoDB" id="3269050at2759"/>
<comment type="caution">
    <text evidence="2">The sequence shown here is derived from an EMBL/GenBank/DDBJ whole genome shotgun (WGS) entry which is preliminary data.</text>
</comment>
<protein>
    <recommendedName>
        <fullName evidence="1">Protein kinase domain-containing protein</fullName>
    </recommendedName>
</protein>
<evidence type="ECO:0000259" key="1">
    <source>
        <dbReference type="PROSITE" id="PS50011"/>
    </source>
</evidence>
<dbReference type="InterPro" id="IPR000719">
    <property type="entry name" value="Prot_kinase_dom"/>
</dbReference>
<dbReference type="InterPro" id="IPR011009">
    <property type="entry name" value="Kinase-like_dom_sf"/>
</dbReference>
<evidence type="ECO:0000313" key="3">
    <source>
        <dbReference type="Proteomes" id="UP000823399"/>
    </source>
</evidence>
<dbReference type="GO" id="GO:0005524">
    <property type="term" value="F:ATP binding"/>
    <property type="evidence" value="ECO:0007669"/>
    <property type="project" value="InterPro"/>
</dbReference>
<dbReference type="Proteomes" id="UP000823399">
    <property type="component" value="Unassembled WGS sequence"/>
</dbReference>
<dbReference type="RefSeq" id="XP_041293191.1">
    <property type="nucleotide sequence ID" value="XM_041444021.1"/>
</dbReference>
<dbReference type="PROSITE" id="PS50011">
    <property type="entry name" value="PROTEIN_KINASE_DOM"/>
    <property type="match status" value="1"/>
</dbReference>
<dbReference type="EMBL" id="JABBWM010000025">
    <property type="protein sequence ID" value="KAG2108948.1"/>
    <property type="molecule type" value="Genomic_DNA"/>
</dbReference>